<evidence type="ECO:0000256" key="3">
    <source>
        <dbReference type="ARBA" id="ARBA00022679"/>
    </source>
</evidence>
<dbReference type="Pfam" id="PF00069">
    <property type="entry name" value="Pkinase"/>
    <property type="match status" value="1"/>
</dbReference>
<evidence type="ECO:0000259" key="8">
    <source>
        <dbReference type="PROSITE" id="PS50011"/>
    </source>
</evidence>
<dbReference type="CDD" id="cd14014">
    <property type="entry name" value="STKc_PknB_like"/>
    <property type="match status" value="1"/>
</dbReference>
<sequence length="635" mass="64984">MTDWRAPGYTELRELGTGAFGRVVLARHDGSGTLVAIKYLSVERLGGDRFLARFRQEARILATLHSPHVTRLYEYAEAEGAAAIVMEAVSGASLRAVLDAHGPAGPEAALAVLKGSLVGLGAAHSAGIVHRDYKPGNVLVQNDGQSKIADFGIAVRSGQADVPAGTPKYMAPEQWTGGHAAPSTDVYAATCVFFECVSGRPPYESTDQDALKHLHLTAPVPVEDVAEPIRPLVLRGMAKNPSDRPSSALDFVGELELIATEAYGRGWERAGRRHLAEIAAALAALSPLAIALGTGSGGGGGAAGGGMGGPGGGGTGGGGAGGGGAGGTGGGATGGANGGTGATGNGAAKTVLGHAGAKAGAAVVGAIVVGAAAVFVIVNHGGAREHHGPPRSAAPKGPTIAFASLTERYTRPALMVAGKYVRIDGLRDPAVAQRVNRELRAPLDEQLRRYRVARVADAGGIGVKNPAIATGIELGLRGPRLVAARYVFKAHNAPLTPLDLGTTRAVTVDLTTGRRLRASDILRPEAVTRSGLADLERRISDAAPGKGLCAGSERSGEDTLSARTLDNDDKETRVLDLMPTGTGLQFDVMPPLLGYFWACAETVITVPYDRISDLVRPEVLALIKASAADPSPSPS</sequence>
<keyword evidence="5" id="KW-0418">Kinase</keyword>
<accession>A0ABP8R8K6</accession>
<dbReference type="PANTHER" id="PTHR43289">
    <property type="entry name" value="MITOGEN-ACTIVATED PROTEIN KINASE KINASE KINASE 20-RELATED"/>
    <property type="match status" value="1"/>
</dbReference>
<dbReference type="PROSITE" id="PS00108">
    <property type="entry name" value="PROTEIN_KINASE_ST"/>
    <property type="match status" value="1"/>
</dbReference>
<proteinExistence type="predicted"/>
<evidence type="ECO:0000256" key="7">
    <source>
        <dbReference type="PROSITE-ProRule" id="PRU10141"/>
    </source>
</evidence>
<name>A0ABP8R8K6_9ACTN</name>
<evidence type="ECO:0000256" key="6">
    <source>
        <dbReference type="ARBA" id="ARBA00022840"/>
    </source>
</evidence>
<dbReference type="InterPro" id="IPR000719">
    <property type="entry name" value="Prot_kinase_dom"/>
</dbReference>
<keyword evidence="4 7" id="KW-0547">Nucleotide-binding</keyword>
<keyword evidence="6 7" id="KW-0067">ATP-binding</keyword>
<evidence type="ECO:0000256" key="2">
    <source>
        <dbReference type="ARBA" id="ARBA00022527"/>
    </source>
</evidence>
<evidence type="ECO:0000256" key="5">
    <source>
        <dbReference type="ARBA" id="ARBA00022777"/>
    </source>
</evidence>
<dbReference type="Gene3D" id="1.10.510.10">
    <property type="entry name" value="Transferase(Phosphotransferase) domain 1"/>
    <property type="match status" value="1"/>
</dbReference>
<dbReference type="EMBL" id="BAABHF010000067">
    <property type="protein sequence ID" value="GAA4520576.1"/>
    <property type="molecule type" value="Genomic_DNA"/>
</dbReference>
<feature type="domain" description="Protein kinase" evidence="8">
    <location>
        <begin position="9"/>
        <end position="258"/>
    </location>
</feature>
<keyword evidence="2" id="KW-0723">Serine/threonine-protein kinase</keyword>
<dbReference type="EC" id="2.7.11.1" evidence="1"/>
<dbReference type="Proteomes" id="UP001500503">
    <property type="component" value="Unassembled WGS sequence"/>
</dbReference>
<dbReference type="PANTHER" id="PTHR43289:SF6">
    <property type="entry name" value="SERINE_THREONINE-PROTEIN KINASE NEKL-3"/>
    <property type="match status" value="1"/>
</dbReference>
<feature type="binding site" evidence="7">
    <location>
        <position position="38"/>
    </location>
    <ligand>
        <name>ATP</name>
        <dbReference type="ChEBI" id="CHEBI:30616"/>
    </ligand>
</feature>
<protein>
    <recommendedName>
        <fullName evidence="1">non-specific serine/threonine protein kinase</fullName>
        <ecNumber evidence="1">2.7.11.1</ecNumber>
    </recommendedName>
</protein>
<dbReference type="SUPFAM" id="SSF56112">
    <property type="entry name" value="Protein kinase-like (PK-like)"/>
    <property type="match status" value="1"/>
</dbReference>
<dbReference type="PROSITE" id="PS00107">
    <property type="entry name" value="PROTEIN_KINASE_ATP"/>
    <property type="match status" value="1"/>
</dbReference>
<keyword evidence="3" id="KW-0808">Transferase</keyword>
<dbReference type="InterPro" id="IPR017441">
    <property type="entry name" value="Protein_kinase_ATP_BS"/>
</dbReference>
<dbReference type="RefSeq" id="WP_345475489.1">
    <property type="nucleotide sequence ID" value="NZ_BAABHF010000067.1"/>
</dbReference>
<evidence type="ECO:0000313" key="10">
    <source>
        <dbReference type="Proteomes" id="UP001500503"/>
    </source>
</evidence>
<evidence type="ECO:0000256" key="4">
    <source>
        <dbReference type="ARBA" id="ARBA00022741"/>
    </source>
</evidence>
<organism evidence="9 10">
    <name type="scientific">Actinoallomurus oryzae</name>
    <dbReference type="NCBI Taxonomy" id="502180"/>
    <lineage>
        <taxon>Bacteria</taxon>
        <taxon>Bacillati</taxon>
        <taxon>Actinomycetota</taxon>
        <taxon>Actinomycetes</taxon>
        <taxon>Streptosporangiales</taxon>
        <taxon>Thermomonosporaceae</taxon>
        <taxon>Actinoallomurus</taxon>
    </lineage>
</organism>
<evidence type="ECO:0000313" key="9">
    <source>
        <dbReference type="EMBL" id="GAA4520576.1"/>
    </source>
</evidence>
<dbReference type="InterPro" id="IPR011009">
    <property type="entry name" value="Kinase-like_dom_sf"/>
</dbReference>
<keyword evidence="10" id="KW-1185">Reference proteome</keyword>
<gene>
    <name evidence="9" type="ORF">GCM10023191_097680</name>
</gene>
<dbReference type="InterPro" id="IPR008271">
    <property type="entry name" value="Ser/Thr_kinase_AS"/>
</dbReference>
<evidence type="ECO:0000256" key="1">
    <source>
        <dbReference type="ARBA" id="ARBA00012513"/>
    </source>
</evidence>
<reference evidence="10" key="1">
    <citation type="journal article" date="2019" name="Int. J. Syst. Evol. Microbiol.">
        <title>The Global Catalogue of Microorganisms (GCM) 10K type strain sequencing project: providing services to taxonomists for standard genome sequencing and annotation.</title>
        <authorList>
            <consortium name="The Broad Institute Genomics Platform"/>
            <consortium name="The Broad Institute Genome Sequencing Center for Infectious Disease"/>
            <person name="Wu L."/>
            <person name="Ma J."/>
        </authorList>
    </citation>
    <scope>NUCLEOTIDE SEQUENCE [LARGE SCALE GENOMIC DNA]</scope>
    <source>
        <strain evidence="10">JCM 17933</strain>
    </source>
</reference>
<dbReference type="PROSITE" id="PS50011">
    <property type="entry name" value="PROTEIN_KINASE_DOM"/>
    <property type="match status" value="1"/>
</dbReference>
<comment type="caution">
    <text evidence="9">The sequence shown here is derived from an EMBL/GenBank/DDBJ whole genome shotgun (WGS) entry which is preliminary data.</text>
</comment>